<evidence type="ECO:0000313" key="11">
    <source>
        <dbReference type="Proteomes" id="UP000317691"/>
    </source>
</evidence>
<dbReference type="Pfam" id="PF01741">
    <property type="entry name" value="MscL"/>
    <property type="match status" value="1"/>
</dbReference>
<dbReference type="PANTHER" id="PTHR30266:SF2">
    <property type="entry name" value="LARGE-CONDUCTANCE MECHANOSENSITIVE CHANNEL"/>
    <property type="match status" value="1"/>
</dbReference>
<comment type="caution">
    <text evidence="10">The sequence shown here is derived from an EMBL/GenBank/DDBJ whole genome shotgun (WGS) entry which is preliminary data.</text>
</comment>
<organism evidence="10 11">
    <name type="scientific">Eiseniibacteriota bacterium</name>
    <dbReference type="NCBI Taxonomy" id="2212470"/>
    <lineage>
        <taxon>Bacteria</taxon>
        <taxon>Candidatus Eiseniibacteriota</taxon>
    </lineage>
</organism>
<dbReference type="InterPro" id="IPR001185">
    <property type="entry name" value="MS_channel"/>
</dbReference>
<keyword evidence="7 9" id="KW-0472">Membrane</keyword>
<keyword evidence="6" id="KW-0406">Ion transport</keyword>
<gene>
    <name evidence="10" type="primary">mscL</name>
    <name evidence="10" type="ORF">E6K79_11350</name>
</gene>
<keyword evidence="5 9" id="KW-1133">Transmembrane helix</keyword>
<keyword evidence="3" id="KW-1003">Cell membrane</keyword>
<evidence type="ECO:0000256" key="1">
    <source>
        <dbReference type="ARBA" id="ARBA00004141"/>
    </source>
</evidence>
<reference evidence="10 11" key="1">
    <citation type="journal article" date="2019" name="Nat. Microbiol.">
        <title>Mediterranean grassland soil C-N compound turnover is dependent on rainfall and depth, and is mediated by genomically divergent microorganisms.</title>
        <authorList>
            <person name="Diamond S."/>
            <person name="Andeer P.F."/>
            <person name="Li Z."/>
            <person name="Crits-Christoph A."/>
            <person name="Burstein D."/>
            <person name="Anantharaman K."/>
            <person name="Lane K.R."/>
            <person name="Thomas B.C."/>
            <person name="Pan C."/>
            <person name="Northen T.R."/>
            <person name="Banfield J.F."/>
        </authorList>
    </citation>
    <scope>NUCLEOTIDE SEQUENCE [LARGE SCALE GENOMIC DNA]</scope>
    <source>
        <strain evidence="10">WS_9</strain>
    </source>
</reference>
<evidence type="ECO:0000256" key="9">
    <source>
        <dbReference type="SAM" id="Phobius"/>
    </source>
</evidence>
<sequence>MLGEFKAFLKQHNVVGLAVAVVIGGAVGKLVTALVADLIMPIIGALTPQGNWREAVIQVGNIKFAVGDFIGAFIDFVIIAAVIFIIVKTFLKEKPEKR</sequence>
<dbReference type="NCBIfam" id="TIGR00220">
    <property type="entry name" value="mscL"/>
    <property type="match status" value="1"/>
</dbReference>
<dbReference type="InterPro" id="IPR037673">
    <property type="entry name" value="MSC/AndL"/>
</dbReference>
<dbReference type="Proteomes" id="UP000317691">
    <property type="component" value="Unassembled WGS sequence"/>
</dbReference>
<evidence type="ECO:0000256" key="4">
    <source>
        <dbReference type="ARBA" id="ARBA00022692"/>
    </source>
</evidence>
<evidence type="ECO:0000256" key="5">
    <source>
        <dbReference type="ARBA" id="ARBA00022989"/>
    </source>
</evidence>
<evidence type="ECO:0000256" key="3">
    <source>
        <dbReference type="ARBA" id="ARBA00022475"/>
    </source>
</evidence>
<dbReference type="SUPFAM" id="SSF81330">
    <property type="entry name" value="Gated mechanosensitive channel"/>
    <property type="match status" value="1"/>
</dbReference>
<dbReference type="GO" id="GO:0008381">
    <property type="term" value="F:mechanosensitive monoatomic ion channel activity"/>
    <property type="evidence" value="ECO:0007669"/>
    <property type="project" value="InterPro"/>
</dbReference>
<dbReference type="AlphaFoldDB" id="A0A538TGU8"/>
<proteinExistence type="predicted"/>
<accession>A0A538TGU8</accession>
<name>A0A538TGU8_UNCEI</name>
<comment type="subcellular location">
    <subcellularLocation>
        <location evidence="1">Membrane</location>
        <topology evidence="1">Multi-pass membrane protein</topology>
    </subcellularLocation>
</comment>
<feature type="transmembrane region" description="Helical" evidence="9">
    <location>
        <begin position="12"/>
        <end position="36"/>
    </location>
</feature>
<keyword evidence="2" id="KW-0813">Transport</keyword>
<evidence type="ECO:0000256" key="8">
    <source>
        <dbReference type="ARBA" id="ARBA00023303"/>
    </source>
</evidence>
<keyword evidence="4 9" id="KW-0812">Transmembrane</keyword>
<dbReference type="GO" id="GO:0016020">
    <property type="term" value="C:membrane"/>
    <property type="evidence" value="ECO:0007669"/>
    <property type="project" value="UniProtKB-SubCell"/>
</dbReference>
<protein>
    <submittedName>
        <fullName evidence="10">Large conductance mechanosensitive channel protein MscL</fullName>
    </submittedName>
</protein>
<keyword evidence="8" id="KW-0407">Ion channel</keyword>
<feature type="transmembrane region" description="Helical" evidence="9">
    <location>
        <begin position="69"/>
        <end position="91"/>
    </location>
</feature>
<evidence type="ECO:0000256" key="2">
    <source>
        <dbReference type="ARBA" id="ARBA00022448"/>
    </source>
</evidence>
<dbReference type="InterPro" id="IPR036019">
    <property type="entry name" value="MscL_channel"/>
</dbReference>
<dbReference type="PANTHER" id="PTHR30266">
    <property type="entry name" value="MECHANOSENSITIVE CHANNEL MSCL"/>
    <property type="match status" value="1"/>
</dbReference>
<evidence type="ECO:0000313" key="10">
    <source>
        <dbReference type="EMBL" id="TMQ62848.1"/>
    </source>
</evidence>
<evidence type="ECO:0000256" key="7">
    <source>
        <dbReference type="ARBA" id="ARBA00023136"/>
    </source>
</evidence>
<evidence type="ECO:0000256" key="6">
    <source>
        <dbReference type="ARBA" id="ARBA00023065"/>
    </source>
</evidence>
<dbReference type="EMBL" id="VBOZ01000035">
    <property type="protein sequence ID" value="TMQ62848.1"/>
    <property type="molecule type" value="Genomic_DNA"/>
</dbReference>
<dbReference type="Gene3D" id="1.10.1200.120">
    <property type="entry name" value="Large-conductance mechanosensitive channel, MscL, domain 1"/>
    <property type="match status" value="1"/>
</dbReference>